<keyword evidence="1" id="KW-0723">Serine/threonine-protein kinase</keyword>
<comment type="caution">
    <text evidence="7">The sequence shown here is derived from an EMBL/GenBank/DDBJ whole genome shotgun (WGS) entry which is preliminary data.</text>
</comment>
<protein>
    <recommendedName>
        <fullName evidence="6">Protein kinase domain-containing protein</fullName>
    </recommendedName>
</protein>
<gene>
    <name evidence="7" type="ORF">BYL167_LOCUS59255</name>
</gene>
<dbReference type="GO" id="GO:0005634">
    <property type="term" value="C:nucleus"/>
    <property type="evidence" value="ECO:0007669"/>
    <property type="project" value="TreeGrafter"/>
</dbReference>
<reference evidence="7" key="1">
    <citation type="submission" date="2021-02" db="EMBL/GenBank/DDBJ databases">
        <authorList>
            <person name="Nowell W R."/>
        </authorList>
    </citation>
    <scope>NUCLEOTIDE SEQUENCE</scope>
</reference>
<organism evidence="7 8">
    <name type="scientific">Rotaria magnacalcarata</name>
    <dbReference type="NCBI Taxonomy" id="392030"/>
    <lineage>
        <taxon>Eukaryota</taxon>
        <taxon>Metazoa</taxon>
        <taxon>Spiralia</taxon>
        <taxon>Gnathifera</taxon>
        <taxon>Rotifera</taxon>
        <taxon>Eurotatoria</taxon>
        <taxon>Bdelloidea</taxon>
        <taxon>Philodinida</taxon>
        <taxon>Philodinidae</taxon>
        <taxon>Rotaria</taxon>
    </lineage>
</organism>
<dbReference type="SUPFAM" id="SSF56112">
    <property type="entry name" value="Protein kinase-like (PK-like)"/>
    <property type="match status" value="1"/>
</dbReference>
<dbReference type="Proteomes" id="UP000681967">
    <property type="component" value="Unassembled WGS sequence"/>
</dbReference>
<name>A0A8S3EF20_9BILA</name>
<keyword evidence="5" id="KW-0067">ATP-binding</keyword>
<dbReference type="PANTHER" id="PTHR24342:SF14">
    <property type="entry name" value="DEATH-ASSOCIATED PROTEIN KINASE DAPK-1"/>
    <property type="match status" value="1"/>
</dbReference>
<sequence length="75" mass="8420">MSGTTDFLAPEVVNYEPVTCATDMWNIGVLIYVPVSGHTSLGGTNKLDTQNNMKNVYFIFQRIFSKIYQSNVLIL</sequence>
<evidence type="ECO:0000256" key="4">
    <source>
        <dbReference type="ARBA" id="ARBA00022777"/>
    </source>
</evidence>
<proteinExistence type="predicted"/>
<dbReference type="Pfam" id="PF00069">
    <property type="entry name" value="Pkinase"/>
    <property type="match status" value="1"/>
</dbReference>
<dbReference type="PANTHER" id="PTHR24342">
    <property type="entry name" value="SERINE/THREONINE-PROTEIN KINASE 17"/>
    <property type="match status" value="1"/>
</dbReference>
<keyword evidence="4" id="KW-0418">Kinase</keyword>
<evidence type="ECO:0000256" key="5">
    <source>
        <dbReference type="ARBA" id="ARBA00022840"/>
    </source>
</evidence>
<evidence type="ECO:0000259" key="6">
    <source>
        <dbReference type="PROSITE" id="PS50011"/>
    </source>
</evidence>
<keyword evidence="2" id="KW-0808">Transferase</keyword>
<accession>A0A8S3EF20</accession>
<evidence type="ECO:0000313" key="8">
    <source>
        <dbReference type="Proteomes" id="UP000681967"/>
    </source>
</evidence>
<dbReference type="InterPro" id="IPR011009">
    <property type="entry name" value="Kinase-like_dom_sf"/>
</dbReference>
<evidence type="ECO:0000256" key="3">
    <source>
        <dbReference type="ARBA" id="ARBA00022741"/>
    </source>
</evidence>
<dbReference type="Gene3D" id="1.10.510.10">
    <property type="entry name" value="Transferase(Phosphotransferase) domain 1"/>
    <property type="match status" value="1"/>
</dbReference>
<dbReference type="EMBL" id="CAJOBH010228301">
    <property type="protein sequence ID" value="CAF5060875.1"/>
    <property type="molecule type" value="Genomic_DNA"/>
</dbReference>
<dbReference type="AlphaFoldDB" id="A0A8S3EF20"/>
<dbReference type="GO" id="GO:0035556">
    <property type="term" value="P:intracellular signal transduction"/>
    <property type="evidence" value="ECO:0007669"/>
    <property type="project" value="TreeGrafter"/>
</dbReference>
<feature type="domain" description="Protein kinase" evidence="6">
    <location>
        <begin position="1"/>
        <end position="75"/>
    </location>
</feature>
<evidence type="ECO:0000256" key="2">
    <source>
        <dbReference type="ARBA" id="ARBA00022679"/>
    </source>
</evidence>
<dbReference type="GO" id="GO:0004674">
    <property type="term" value="F:protein serine/threonine kinase activity"/>
    <property type="evidence" value="ECO:0007669"/>
    <property type="project" value="UniProtKB-KW"/>
</dbReference>
<dbReference type="GO" id="GO:0043065">
    <property type="term" value="P:positive regulation of apoptotic process"/>
    <property type="evidence" value="ECO:0007669"/>
    <property type="project" value="TreeGrafter"/>
</dbReference>
<dbReference type="InterPro" id="IPR000719">
    <property type="entry name" value="Prot_kinase_dom"/>
</dbReference>
<dbReference type="GO" id="GO:0005524">
    <property type="term" value="F:ATP binding"/>
    <property type="evidence" value="ECO:0007669"/>
    <property type="project" value="UniProtKB-KW"/>
</dbReference>
<evidence type="ECO:0000313" key="7">
    <source>
        <dbReference type="EMBL" id="CAF5060875.1"/>
    </source>
</evidence>
<dbReference type="PROSITE" id="PS50011">
    <property type="entry name" value="PROTEIN_KINASE_DOM"/>
    <property type="match status" value="1"/>
</dbReference>
<keyword evidence="3" id="KW-0547">Nucleotide-binding</keyword>
<evidence type="ECO:0000256" key="1">
    <source>
        <dbReference type="ARBA" id="ARBA00022527"/>
    </source>
</evidence>